<dbReference type="RefSeq" id="WP_169363839.1">
    <property type="nucleotide sequence ID" value="NZ_JAAVJL010000001.1"/>
</dbReference>
<protein>
    <submittedName>
        <fullName evidence="1">DUF1816 domain-containing protein</fullName>
    </submittedName>
</protein>
<accession>A0ABX1LW41</accession>
<name>A0ABX1LW41_9CYAN</name>
<keyword evidence="2" id="KW-1185">Reference proteome</keyword>
<reference evidence="1 2" key="1">
    <citation type="submission" date="2020-03" db="EMBL/GenBank/DDBJ databases">
        <title>Draft Genome Sequence of 2-Methylisoborneol Producing Pseudanabaena yagii Strain GIHE-NHR1 Isolated from North Han River in South Korea.</title>
        <authorList>
            <person name="Jeong J."/>
        </authorList>
    </citation>
    <scope>NUCLEOTIDE SEQUENCE [LARGE SCALE GENOMIC DNA]</scope>
    <source>
        <strain evidence="1 2">GIHE-NHR1</strain>
    </source>
</reference>
<evidence type="ECO:0000313" key="2">
    <source>
        <dbReference type="Proteomes" id="UP000738376"/>
    </source>
</evidence>
<comment type="caution">
    <text evidence="1">The sequence shown here is derived from an EMBL/GenBank/DDBJ whole genome shotgun (WGS) entry which is preliminary data.</text>
</comment>
<dbReference type="Proteomes" id="UP000738376">
    <property type="component" value="Unassembled WGS sequence"/>
</dbReference>
<proteinExistence type="predicted"/>
<sequence length="99" mass="11255">MNQITVNNSTCELGWWLEILTAQPLCLYYFGAFTSRQEAEAQQAGFIQDLLQENALLLSTNLQFLQPNQITLIGDDLRSHIHGFRKLPKPRRIAATPLV</sequence>
<gene>
    <name evidence="1" type="ORF">HC246_13540</name>
</gene>
<organism evidence="1 2">
    <name type="scientific">Pseudanabaena yagii GIHE-NHR1</name>
    <dbReference type="NCBI Taxonomy" id="2722753"/>
    <lineage>
        <taxon>Bacteria</taxon>
        <taxon>Bacillati</taxon>
        <taxon>Cyanobacteriota</taxon>
        <taxon>Cyanophyceae</taxon>
        <taxon>Pseudanabaenales</taxon>
        <taxon>Pseudanabaenaceae</taxon>
        <taxon>Pseudanabaena</taxon>
        <taxon>Pseudanabaena yagii</taxon>
    </lineage>
</organism>
<dbReference type="InterPro" id="IPR014945">
    <property type="entry name" value="DUF1816"/>
</dbReference>
<dbReference type="EMBL" id="JAAVJL010000001">
    <property type="protein sequence ID" value="NMF59009.1"/>
    <property type="molecule type" value="Genomic_DNA"/>
</dbReference>
<evidence type="ECO:0000313" key="1">
    <source>
        <dbReference type="EMBL" id="NMF59009.1"/>
    </source>
</evidence>
<dbReference type="Pfam" id="PF08846">
    <property type="entry name" value="DUF1816"/>
    <property type="match status" value="1"/>
</dbReference>